<dbReference type="PROSITE" id="PS50937">
    <property type="entry name" value="HTH_MERR_2"/>
    <property type="match status" value="1"/>
</dbReference>
<dbReference type="SUPFAM" id="SSF46955">
    <property type="entry name" value="Putative DNA-binding domain"/>
    <property type="match status" value="1"/>
</dbReference>
<evidence type="ECO:0000313" key="3">
    <source>
        <dbReference type="EMBL" id="VAW73757.1"/>
    </source>
</evidence>
<dbReference type="SMART" id="SM00422">
    <property type="entry name" value="HTH_MERR"/>
    <property type="match status" value="1"/>
</dbReference>
<dbReference type="InterPro" id="IPR047057">
    <property type="entry name" value="MerR_fam"/>
</dbReference>
<dbReference type="InterPro" id="IPR000551">
    <property type="entry name" value="MerR-type_HTH_dom"/>
</dbReference>
<gene>
    <name evidence="3" type="ORF">MNBD_GAMMA12-273</name>
</gene>
<name>A0A3B0YDS3_9ZZZZ</name>
<dbReference type="InterPro" id="IPR009061">
    <property type="entry name" value="DNA-bd_dom_put_sf"/>
</dbReference>
<dbReference type="EMBL" id="UOFL01000048">
    <property type="protein sequence ID" value="VAW73757.1"/>
    <property type="molecule type" value="Genomic_DNA"/>
</dbReference>
<organism evidence="3">
    <name type="scientific">hydrothermal vent metagenome</name>
    <dbReference type="NCBI Taxonomy" id="652676"/>
    <lineage>
        <taxon>unclassified sequences</taxon>
        <taxon>metagenomes</taxon>
        <taxon>ecological metagenomes</taxon>
    </lineage>
</organism>
<keyword evidence="1" id="KW-0238">DNA-binding</keyword>
<proteinExistence type="predicted"/>
<accession>A0A3B0YDS3</accession>
<evidence type="ECO:0000259" key="2">
    <source>
        <dbReference type="PROSITE" id="PS50937"/>
    </source>
</evidence>
<dbReference type="PANTHER" id="PTHR30204:SF90">
    <property type="entry name" value="HTH-TYPE TRANSCRIPTIONAL ACTIVATOR MTA"/>
    <property type="match status" value="1"/>
</dbReference>
<evidence type="ECO:0000256" key="1">
    <source>
        <dbReference type="ARBA" id="ARBA00023125"/>
    </source>
</evidence>
<sequence>MLTIGQVAKKYSLSRSTLIYYDSKGILKPSGRNASNYRLYSENDLKLVERIILFRSAGLSIESIRHIDDNKHGKVEIVLEKRLSKINKEIQELRTQQNLILQLIGNDRLLF</sequence>
<dbReference type="GO" id="GO:0003677">
    <property type="term" value="F:DNA binding"/>
    <property type="evidence" value="ECO:0007669"/>
    <property type="project" value="UniProtKB-KW"/>
</dbReference>
<reference evidence="3" key="1">
    <citation type="submission" date="2018-06" db="EMBL/GenBank/DDBJ databases">
        <authorList>
            <person name="Zhirakovskaya E."/>
        </authorList>
    </citation>
    <scope>NUCLEOTIDE SEQUENCE</scope>
</reference>
<feature type="domain" description="HTH merR-type" evidence="2">
    <location>
        <begin position="1"/>
        <end position="70"/>
    </location>
</feature>
<dbReference type="GO" id="GO:0003700">
    <property type="term" value="F:DNA-binding transcription factor activity"/>
    <property type="evidence" value="ECO:0007669"/>
    <property type="project" value="InterPro"/>
</dbReference>
<dbReference type="AlphaFoldDB" id="A0A3B0YDS3"/>
<dbReference type="Gene3D" id="1.10.1660.10">
    <property type="match status" value="1"/>
</dbReference>
<dbReference type="Pfam" id="PF13411">
    <property type="entry name" value="MerR_1"/>
    <property type="match status" value="1"/>
</dbReference>
<dbReference type="PANTHER" id="PTHR30204">
    <property type="entry name" value="REDOX-CYCLING DRUG-SENSING TRANSCRIPTIONAL ACTIVATOR SOXR"/>
    <property type="match status" value="1"/>
</dbReference>
<protein>
    <recommendedName>
        <fullName evidence="2">HTH merR-type domain-containing protein</fullName>
    </recommendedName>
</protein>